<evidence type="ECO:0000256" key="1">
    <source>
        <dbReference type="SAM" id="Phobius"/>
    </source>
</evidence>
<accession>A0A0D0Q332</accession>
<organism evidence="2 3">
    <name type="scientific">Kitasatospora griseola</name>
    <name type="common">Streptomyces griseolosporeus</name>
    <dbReference type="NCBI Taxonomy" id="2064"/>
    <lineage>
        <taxon>Bacteria</taxon>
        <taxon>Bacillati</taxon>
        <taxon>Actinomycetota</taxon>
        <taxon>Actinomycetes</taxon>
        <taxon>Kitasatosporales</taxon>
        <taxon>Streptomycetaceae</taxon>
        <taxon>Kitasatospora</taxon>
    </lineage>
</organism>
<feature type="transmembrane region" description="Helical" evidence="1">
    <location>
        <begin position="21"/>
        <end position="44"/>
    </location>
</feature>
<reference evidence="2 3" key="1">
    <citation type="submission" date="2015-02" db="EMBL/GenBank/DDBJ databases">
        <title>Draft genome sequence of Kitasatospora griseola MF730-N6, a bafilomycin, terpentecin and satosporin producer.</title>
        <authorList>
            <person name="Arens J.C."/>
            <person name="Haltli B."/>
            <person name="Kerr R.G."/>
        </authorList>
    </citation>
    <scope>NUCLEOTIDE SEQUENCE [LARGE SCALE GENOMIC DNA]</scope>
    <source>
        <strain evidence="2 3">MF730-N6</strain>
    </source>
</reference>
<dbReference type="AlphaFoldDB" id="A0A0D0Q332"/>
<protein>
    <submittedName>
        <fullName evidence="2">Uncharacterized protein</fullName>
    </submittedName>
</protein>
<dbReference type="PATRIC" id="fig|2064.6.peg.1329"/>
<comment type="caution">
    <text evidence="2">The sequence shown here is derived from an EMBL/GenBank/DDBJ whole genome shotgun (WGS) entry which is preliminary data.</text>
</comment>
<dbReference type="EMBL" id="JXZB01000001">
    <property type="protein sequence ID" value="KIQ66972.1"/>
    <property type="molecule type" value="Genomic_DNA"/>
</dbReference>
<name>A0A0D0Q332_KITGR</name>
<keyword evidence="3" id="KW-1185">Reference proteome</keyword>
<evidence type="ECO:0000313" key="3">
    <source>
        <dbReference type="Proteomes" id="UP000032066"/>
    </source>
</evidence>
<keyword evidence="1" id="KW-0812">Transmembrane</keyword>
<evidence type="ECO:0000313" key="2">
    <source>
        <dbReference type="EMBL" id="KIQ66972.1"/>
    </source>
</evidence>
<keyword evidence="1" id="KW-0472">Membrane</keyword>
<proteinExistence type="predicted"/>
<sequence length="60" mass="6532">MAPLDRALRRRPLSPHTAETRHPMVALAIALPCAILLMALFGAWDQLATQTQAVADLIGR</sequence>
<dbReference type="RefSeq" id="WP_043908623.1">
    <property type="nucleotide sequence ID" value="NZ_JXZB01000001.1"/>
</dbReference>
<dbReference type="Proteomes" id="UP000032066">
    <property type="component" value="Unassembled WGS sequence"/>
</dbReference>
<gene>
    <name evidence="2" type="ORF">TR51_06080</name>
</gene>
<keyword evidence="1" id="KW-1133">Transmembrane helix</keyword>